<organism evidence="2 3">
    <name type="scientific">Lichenibacterium ramalinae</name>
    <dbReference type="NCBI Taxonomy" id="2316527"/>
    <lineage>
        <taxon>Bacteria</taxon>
        <taxon>Pseudomonadati</taxon>
        <taxon>Pseudomonadota</taxon>
        <taxon>Alphaproteobacteria</taxon>
        <taxon>Hyphomicrobiales</taxon>
        <taxon>Lichenihabitantaceae</taxon>
        <taxon>Lichenibacterium</taxon>
    </lineage>
</organism>
<dbReference type="OrthoDB" id="9816539at2"/>
<feature type="region of interest" description="Disordered" evidence="1">
    <location>
        <begin position="23"/>
        <end position="45"/>
    </location>
</feature>
<evidence type="ECO:0000313" key="2">
    <source>
        <dbReference type="EMBL" id="RYB03088.1"/>
    </source>
</evidence>
<reference evidence="2 3" key="1">
    <citation type="submission" date="2018-09" db="EMBL/GenBank/DDBJ databases">
        <authorList>
            <person name="Grouzdev D.S."/>
            <person name="Krutkina M.S."/>
        </authorList>
    </citation>
    <scope>NUCLEOTIDE SEQUENCE [LARGE SCALE GENOMIC DNA]</scope>
    <source>
        <strain evidence="2 3">RmlP001</strain>
    </source>
</reference>
<protein>
    <recommendedName>
        <fullName evidence="4">Transposase</fullName>
    </recommendedName>
</protein>
<dbReference type="EMBL" id="QYBC01000016">
    <property type="protein sequence ID" value="RYB03088.1"/>
    <property type="molecule type" value="Genomic_DNA"/>
</dbReference>
<keyword evidence="3" id="KW-1185">Reference proteome</keyword>
<proteinExistence type="predicted"/>
<evidence type="ECO:0000313" key="3">
    <source>
        <dbReference type="Proteomes" id="UP000289411"/>
    </source>
</evidence>
<evidence type="ECO:0008006" key="4">
    <source>
        <dbReference type="Google" id="ProtNLM"/>
    </source>
</evidence>
<evidence type="ECO:0000256" key="1">
    <source>
        <dbReference type="SAM" id="MobiDB-lite"/>
    </source>
</evidence>
<dbReference type="RefSeq" id="WP_129220725.1">
    <property type="nucleotide sequence ID" value="NZ_QYBC01000016.1"/>
</dbReference>
<accession>A0A4Q2RBL1</accession>
<gene>
    <name evidence="2" type="ORF">D3272_18665</name>
</gene>
<comment type="caution">
    <text evidence="2">The sequence shown here is derived from an EMBL/GenBank/DDBJ whole genome shotgun (WGS) entry which is preliminary data.</text>
</comment>
<dbReference type="AlphaFoldDB" id="A0A4Q2RBL1"/>
<sequence>MRRARDQLLTFAAFPGRIEARNNARERDPRPAVFRRKNTNGYGAM</sequence>
<dbReference type="Proteomes" id="UP000289411">
    <property type="component" value="Unassembled WGS sequence"/>
</dbReference>
<name>A0A4Q2RBL1_9HYPH</name>
<reference evidence="2 3" key="2">
    <citation type="submission" date="2019-02" db="EMBL/GenBank/DDBJ databases">
        <title>'Lichenibacterium ramalinii' gen. nov. sp. nov., 'Lichenibacterium minor' gen. nov. sp. nov.</title>
        <authorList>
            <person name="Pankratov T."/>
        </authorList>
    </citation>
    <scope>NUCLEOTIDE SEQUENCE [LARGE SCALE GENOMIC DNA]</scope>
    <source>
        <strain evidence="2 3">RmlP001</strain>
    </source>
</reference>